<dbReference type="Gene3D" id="4.10.1060.50">
    <property type="match status" value="1"/>
</dbReference>
<dbReference type="InterPro" id="IPR025874">
    <property type="entry name" value="DZR"/>
</dbReference>
<feature type="coiled-coil region" evidence="1">
    <location>
        <begin position="75"/>
        <end position="102"/>
    </location>
</feature>
<keyword evidence="4" id="KW-1185">Reference proteome</keyword>
<feature type="domain" description="DZANK-type" evidence="2">
    <location>
        <begin position="101"/>
        <end position="148"/>
    </location>
</feature>
<evidence type="ECO:0000259" key="2">
    <source>
        <dbReference type="Pfam" id="PF12773"/>
    </source>
</evidence>
<proteinExistence type="predicted"/>
<evidence type="ECO:0000313" key="4">
    <source>
        <dbReference type="Proteomes" id="UP000603234"/>
    </source>
</evidence>
<reference evidence="3 4" key="1">
    <citation type="journal article" date="2020" name="mSystems">
        <title>Defining Genomic and Predicted Metabolic Features of the Acetobacterium Genus.</title>
        <authorList>
            <person name="Ross D.E."/>
            <person name="Marshall C.W."/>
            <person name="Gulliver D."/>
            <person name="May H.D."/>
            <person name="Norman R.S."/>
        </authorList>
    </citation>
    <scope>NUCLEOTIDE SEQUENCE [LARGE SCALE GENOMIC DNA]</scope>
    <source>
        <strain evidence="3 4">DSM 8238</strain>
    </source>
</reference>
<protein>
    <submittedName>
        <fullName evidence="3">Zinc-ribbon domain-containing protein</fullName>
    </submittedName>
</protein>
<organism evidence="3 4">
    <name type="scientific">Acetobacterium fimetarium</name>
    <dbReference type="NCBI Taxonomy" id="52691"/>
    <lineage>
        <taxon>Bacteria</taxon>
        <taxon>Bacillati</taxon>
        <taxon>Bacillota</taxon>
        <taxon>Clostridia</taxon>
        <taxon>Eubacteriales</taxon>
        <taxon>Eubacteriaceae</taxon>
        <taxon>Acetobacterium</taxon>
    </lineage>
</organism>
<comment type="caution">
    <text evidence="3">The sequence shown here is derived from an EMBL/GenBank/DDBJ whole genome shotgun (WGS) entry which is preliminary data.</text>
</comment>
<evidence type="ECO:0000313" key="3">
    <source>
        <dbReference type="EMBL" id="MBC3802840.1"/>
    </source>
</evidence>
<keyword evidence="1" id="KW-0175">Coiled coil</keyword>
<dbReference type="Proteomes" id="UP000603234">
    <property type="component" value="Unassembled WGS sequence"/>
</dbReference>
<dbReference type="Pfam" id="PF12773">
    <property type="entry name" value="DZR"/>
    <property type="match status" value="1"/>
</dbReference>
<sequence>MSSDLLGGLLKGLGSFMPSDNPDTQIFNATNQLNALQQQKIEIYAKIGEKACLVHPNEVAYSDLIDELNIIGRKMTEVNHILENARAEKEAQEEQTEAYRCTECGYDNAPGMKFCQECGAKLHGHAPAICKKCGAKNKTGANFCGECGEAL</sequence>
<gene>
    <name evidence="3" type="ORF">GH808_00085</name>
</gene>
<dbReference type="RefSeq" id="WP_186840765.1">
    <property type="nucleotide sequence ID" value="NZ_WJBC01000001.1"/>
</dbReference>
<dbReference type="InterPro" id="IPR038587">
    <property type="entry name" value="Ribosomal_eL40_sf"/>
</dbReference>
<evidence type="ECO:0000256" key="1">
    <source>
        <dbReference type="SAM" id="Coils"/>
    </source>
</evidence>
<accession>A0ABR6WR51</accession>
<name>A0ABR6WR51_9FIRM</name>
<dbReference type="EMBL" id="WJBC01000001">
    <property type="protein sequence ID" value="MBC3802840.1"/>
    <property type="molecule type" value="Genomic_DNA"/>
</dbReference>